<dbReference type="Proteomes" id="UP001341840">
    <property type="component" value="Unassembled WGS sequence"/>
</dbReference>
<dbReference type="EMBL" id="JASCZI010211457">
    <property type="protein sequence ID" value="MED6191835.1"/>
    <property type="molecule type" value="Genomic_DNA"/>
</dbReference>
<gene>
    <name evidence="3" type="primary">AGO4_1</name>
    <name evidence="3" type="ORF">PIB30_004496</name>
</gene>
<accession>A0ABU6X134</accession>
<reference evidence="3 4" key="1">
    <citation type="journal article" date="2023" name="Plants (Basel)">
        <title>Bridging the Gap: Combining Genomics and Transcriptomics Approaches to Understand Stylosanthes scabra, an Orphan Legume from the Brazilian Caatinga.</title>
        <authorList>
            <person name="Ferreira-Neto J.R.C."/>
            <person name="da Silva M.D."/>
            <person name="Binneck E."/>
            <person name="de Melo N.F."/>
            <person name="da Silva R.H."/>
            <person name="de Melo A.L.T.M."/>
            <person name="Pandolfi V."/>
            <person name="Bustamante F.O."/>
            <person name="Brasileiro-Vidal A.C."/>
            <person name="Benko-Iseppon A.M."/>
        </authorList>
    </citation>
    <scope>NUCLEOTIDE SEQUENCE [LARGE SCALE GENOMIC DNA]</scope>
    <source>
        <tissue evidence="3">Leaves</tissue>
    </source>
</reference>
<sequence>MKAQKAGKEESQPKFLPMVRRGLGTKGPKIQLQSNHFRVRVGIKDGFFYHYSVAMSYEDGNPVEAKGIGRKVIDKVYETYDELKSKNFAYDGEKSLFTLGSLKENKMEFTVVLEDLTSRRAGRSDAGLDSPTDGEKKRMRRQSQSKNIKVVISYPGSIEGP</sequence>
<comment type="caution">
    <text evidence="3">The sequence shown here is derived from an EMBL/GenBank/DDBJ whole genome shotgun (WGS) entry which is preliminary data.</text>
</comment>
<feature type="domain" description="Protein argonaute N-terminal" evidence="2">
    <location>
        <begin position="29"/>
        <end position="158"/>
    </location>
</feature>
<evidence type="ECO:0000256" key="1">
    <source>
        <dbReference type="SAM" id="MobiDB-lite"/>
    </source>
</evidence>
<organism evidence="3 4">
    <name type="scientific">Stylosanthes scabra</name>
    <dbReference type="NCBI Taxonomy" id="79078"/>
    <lineage>
        <taxon>Eukaryota</taxon>
        <taxon>Viridiplantae</taxon>
        <taxon>Streptophyta</taxon>
        <taxon>Embryophyta</taxon>
        <taxon>Tracheophyta</taxon>
        <taxon>Spermatophyta</taxon>
        <taxon>Magnoliopsida</taxon>
        <taxon>eudicotyledons</taxon>
        <taxon>Gunneridae</taxon>
        <taxon>Pentapetalae</taxon>
        <taxon>rosids</taxon>
        <taxon>fabids</taxon>
        <taxon>Fabales</taxon>
        <taxon>Fabaceae</taxon>
        <taxon>Papilionoideae</taxon>
        <taxon>50 kb inversion clade</taxon>
        <taxon>dalbergioids sensu lato</taxon>
        <taxon>Dalbergieae</taxon>
        <taxon>Pterocarpus clade</taxon>
        <taxon>Stylosanthes</taxon>
    </lineage>
</organism>
<protein>
    <submittedName>
        <fullName evidence="3">Protein argonaute-4</fullName>
    </submittedName>
</protein>
<evidence type="ECO:0000313" key="4">
    <source>
        <dbReference type="Proteomes" id="UP001341840"/>
    </source>
</evidence>
<evidence type="ECO:0000313" key="3">
    <source>
        <dbReference type="EMBL" id="MED6191835.1"/>
    </source>
</evidence>
<dbReference type="Pfam" id="PF16486">
    <property type="entry name" value="ArgoN"/>
    <property type="match status" value="1"/>
</dbReference>
<dbReference type="PANTHER" id="PTHR22891">
    <property type="entry name" value="EUKARYOTIC TRANSLATION INITIATION FACTOR 2C"/>
    <property type="match status" value="1"/>
</dbReference>
<name>A0ABU6X134_9FABA</name>
<dbReference type="InterPro" id="IPR032474">
    <property type="entry name" value="Argonaute_N"/>
</dbReference>
<proteinExistence type="predicted"/>
<evidence type="ECO:0000259" key="2">
    <source>
        <dbReference type="Pfam" id="PF16486"/>
    </source>
</evidence>
<keyword evidence="4" id="KW-1185">Reference proteome</keyword>
<feature type="region of interest" description="Disordered" evidence="1">
    <location>
        <begin position="121"/>
        <end position="145"/>
    </location>
</feature>